<name>A0ABZ3H8X3_9BACT</name>
<proteinExistence type="predicted"/>
<feature type="chain" id="PRO_5045978164" description="SPOR domain-containing protein" evidence="3">
    <location>
        <begin position="19"/>
        <end position="312"/>
    </location>
</feature>
<evidence type="ECO:0008006" key="6">
    <source>
        <dbReference type="Google" id="ProtNLM"/>
    </source>
</evidence>
<evidence type="ECO:0000256" key="3">
    <source>
        <dbReference type="SAM" id="SignalP"/>
    </source>
</evidence>
<feature type="compositionally biased region" description="Low complexity" evidence="1">
    <location>
        <begin position="211"/>
        <end position="227"/>
    </location>
</feature>
<keyword evidence="3" id="KW-0732">Signal</keyword>
<evidence type="ECO:0000256" key="1">
    <source>
        <dbReference type="SAM" id="MobiDB-lite"/>
    </source>
</evidence>
<dbReference type="EMBL" id="CP147920">
    <property type="protein sequence ID" value="XAU14155.1"/>
    <property type="molecule type" value="Genomic_DNA"/>
</dbReference>
<keyword evidence="2" id="KW-0472">Membrane</keyword>
<feature type="transmembrane region" description="Helical" evidence="2">
    <location>
        <begin position="284"/>
        <end position="307"/>
    </location>
</feature>
<evidence type="ECO:0000313" key="5">
    <source>
        <dbReference type="Proteomes" id="UP001447842"/>
    </source>
</evidence>
<feature type="signal peptide" evidence="3">
    <location>
        <begin position="1"/>
        <end position="18"/>
    </location>
</feature>
<keyword evidence="5" id="KW-1185">Reference proteome</keyword>
<sequence>MRLATLSFLLFLSAVSLAAATTEAIIAGAFQTEQDAAQRIEALQWYLQQDPDVGPLQQTGAFSYNVRNAAPGFLAVLYRFRSSAERKIVLDTIRKLHPKAYMSDGGEIIAGVFQSKVEAQQRNEALHWYLQHNPDTGSLQNEHAFAYAVSGGSQTFLAVLEQFRSSAEANTVLKSIRKLHPNAYIAKDPNALQPVITEPLEPQVMAAAKTPAKVTEAPKAEAAAPAPDTKPRVVEEPASDDAAPAEAAVTPPAAAAKHIPTTQSFHRTTPFEVTGDTEASDESMLSSVVTLLLAELLLGGAALMLFFRKRTH</sequence>
<keyword evidence="2" id="KW-1133">Transmembrane helix</keyword>
<gene>
    <name evidence="4" type="ORF">WCY31_07785</name>
</gene>
<organism evidence="4 5">
    <name type="scientific">Sulfurimonas diazotrophicus</name>
    <dbReference type="NCBI Taxonomy" id="3131939"/>
    <lineage>
        <taxon>Bacteria</taxon>
        <taxon>Pseudomonadati</taxon>
        <taxon>Campylobacterota</taxon>
        <taxon>Epsilonproteobacteria</taxon>
        <taxon>Campylobacterales</taxon>
        <taxon>Sulfurimonadaceae</taxon>
        <taxon>Sulfurimonas</taxon>
    </lineage>
</organism>
<accession>A0ABZ3H8X3</accession>
<dbReference type="Proteomes" id="UP001447842">
    <property type="component" value="Chromosome"/>
</dbReference>
<evidence type="ECO:0000313" key="4">
    <source>
        <dbReference type="EMBL" id="XAU14155.1"/>
    </source>
</evidence>
<feature type="region of interest" description="Disordered" evidence="1">
    <location>
        <begin position="209"/>
        <end position="264"/>
    </location>
</feature>
<reference evidence="4 5" key="1">
    <citation type="submission" date="2024-03" db="EMBL/GenBank/DDBJ databases">
        <title>Sulfurimonas sp. HSL3-1.</title>
        <authorList>
            <person name="Wang S."/>
        </authorList>
    </citation>
    <scope>NUCLEOTIDE SEQUENCE [LARGE SCALE GENOMIC DNA]</scope>
    <source>
        <strain evidence="4 5">HSL3-1</strain>
    </source>
</reference>
<keyword evidence="2" id="KW-0812">Transmembrane</keyword>
<evidence type="ECO:0000256" key="2">
    <source>
        <dbReference type="SAM" id="Phobius"/>
    </source>
</evidence>
<feature type="compositionally biased region" description="Low complexity" evidence="1">
    <location>
        <begin position="240"/>
        <end position="256"/>
    </location>
</feature>
<dbReference type="RefSeq" id="WP_345971962.1">
    <property type="nucleotide sequence ID" value="NZ_CP147920.1"/>
</dbReference>
<protein>
    <recommendedName>
        <fullName evidence="6">SPOR domain-containing protein</fullName>
    </recommendedName>
</protein>